<gene>
    <name evidence="2" type="ORF">C4N21_07525</name>
</gene>
<protein>
    <submittedName>
        <fullName evidence="2">Uncharacterized protein</fullName>
    </submittedName>
</protein>
<feature type="signal peptide" evidence="1">
    <location>
        <begin position="1"/>
        <end position="27"/>
    </location>
</feature>
<proteinExistence type="predicted"/>
<evidence type="ECO:0000256" key="1">
    <source>
        <dbReference type="SAM" id="SignalP"/>
    </source>
</evidence>
<sequence length="134" mass="14615">MKKRIIAWAVLLSVCAAALGLWCSAAAGKAARTLPCEEEGLILSITTFDGKSESKPFLKCFGHTWIGLDNRTGHTVYLKDRAIPDGEMVTFSVWAVSGLSGLLFDLEPCYIVNYGRYTGRLSLSTNIGAAQKRR</sequence>
<dbReference type="Proteomes" id="UP000250550">
    <property type="component" value="Unassembled WGS sequence"/>
</dbReference>
<accession>A0A329UTI5</accession>
<reference evidence="2 3" key="1">
    <citation type="submission" date="2018-02" db="EMBL/GenBank/DDBJ databases">
        <title>Complete genome sequencing of Faecalibacterium prausnitzii strains isolated from the human gut.</title>
        <authorList>
            <person name="Fitzgerald B.C."/>
            <person name="Shkoporov A.N."/>
            <person name="Ross P.R."/>
            <person name="Hill C."/>
        </authorList>
    </citation>
    <scope>NUCLEOTIDE SEQUENCE [LARGE SCALE GENOMIC DNA]</scope>
    <source>
        <strain evidence="2 3">APC924/119</strain>
    </source>
</reference>
<organism evidence="2 3">
    <name type="scientific">Faecalibacterium prausnitzii</name>
    <dbReference type="NCBI Taxonomy" id="853"/>
    <lineage>
        <taxon>Bacteria</taxon>
        <taxon>Bacillati</taxon>
        <taxon>Bacillota</taxon>
        <taxon>Clostridia</taxon>
        <taxon>Eubacteriales</taxon>
        <taxon>Oscillospiraceae</taxon>
        <taxon>Faecalibacterium</taxon>
    </lineage>
</organism>
<feature type="chain" id="PRO_5039391087" evidence="1">
    <location>
        <begin position="28"/>
        <end position="134"/>
    </location>
</feature>
<dbReference type="EMBL" id="PRLF01000008">
    <property type="protein sequence ID" value="RAW65218.1"/>
    <property type="molecule type" value="Genomic_DNA"/>
</dbReference>
<evidence type="ECO:0000313" key="3">
    <source>
        <dbReference type="Proteomes" id="UP000250550"/>
    </source>
</evidence>
<keyword evidence="1" id="KW-0732">Signal</keyword>
<comment type="caution">
    <text evidence="2">The sequence shown here is derived from an EMBL/GenBank/DDBJ whole genome shotgun (WGS) entry which is preliminary data.</text>
</comment>
<dbReference type="AlphaFoldDB" id="A0A329UTI5"/>
<dbReference type="RefSeq" id="WP_112121450.1">
    <property type="nucleotide sequence ID" value="NZ_PRLF01000008.1"/>
</dbReference>
<evidence type="ECO:0000313" key="2">
    <source>
        <dbReference type="EMBL" id="RAW65218.1"/>
    </source>
</evidence>
<name>A0A329UTI5_9FIRM</name>